<dbReference type="InterPro" id="IPR000073">
    <property type="entry name" value="AB_hydrolase_1"/>
</dbReference>
<dbReference type="InterPro" id="IPR029058">
    <property type="entry name" value="AB_hydrolase_fold"/>
</dbReference>
<dbReference type="HOGENOM" id="CLU_020336_50_2_10"/>
<evidence type="ECO:0000313" key="2">
    <source>
        <dbReference type="EMBL" id="EHQ30428.1"/>
    </source>
</evidence>
<dbReference type="Proteomes" id="UP000002774">
    <property type="component" value="Chromosome"/>
</dbReference>
<evidence type="ECO:0000259" key="1">
    <source>
        <dbReference type="Pfam" id="PF12697"/>
    </source>
</evidence>
<dbReference type="RefSeq" id="WP_008512158.1">
    <property type="nucleotide sequence ID" value="NZ_CM001403.1"/>
</dbReference>
<dbReference type="SUPFAM" id="SSF53474">
    <property type="entry name" value="alpha/beta-Hydrolases"/>
    <property type="match status" value="1"/>
</dbReference>
<organism evidence="2 3">
    <name type="scientific">Mucilaginibacter paludis DSM 18603</name>
    <dbReference type="NCBI Taxonomy" id="714943"/>
    <lineage>
        <taxon>Bacteria</taxon>
        <taxon>Pseudomonadati</taxon>
        <taxon>Bacteroidota</taxon>
        <taxon>Sphingobacteriia</taxon>
        <taxon>Sphingobacteriales</taxon>
        <taxon>Sphingobacteriaceae</taxon>
        <taxon>Mucilaginibacter</taxon>
    </lineage>
</organism>
<protein>
    <submittedName>
        <fullName evidence="2">Alpha/beta hydrolase fold containing protein</fullName>
    </submittedName>
</protein>
<proteinExistence type="predicted"/>
<keyword evidence="3" id="KW-1185">Reference proteome</keyword>
<dbReference type="OrthoDB" id="9799612at2"/>
<dbReference type="GO" id="GO:0016787">
    <property type="term" value="F:hydrolase activity"/>
    <property type="evidence" value="ECO:0007669"/>
    <property type="project" value="UniProtKB-KW"/>
</dbReference>
<name>H1Y7U2_9SPHI</name>
<feature type="domain" description="AB hydrolase-1" evidence="1">
    <location>
        <begin position="14"/>
        <end position="250"/>
    </location>
</feature>
<dbReference type="PANTHER" id="PTHR46438">
    <property type="entry name" value="ALPHA/BETA-HYDROLASES SUPERFAMILY PROTEIN"/>
    <property type="match status" value="1"/>
</dbReference>
<dbReference type="AlphaFoldDB" id="H1Y7U2"/>
<accession>H1Y7U2</accession>
<gene>
    <name evidence="2" type="ORF">Mucpa_6374</name>
</gene>
<evidence type="ECO:0000313" key="3">
    <source>
        <dbReference type="Proteomes" id="UP000002774"/>
    </source>
</evidence>
<dbReference type="Pfam" id="PF12697">
    <property type="entry name" value="Abhydrolase_6"/>
    <property type="match status" value="1"/>
</dbReference>
<dbReference type="STRING" id="714943.Mucpa_6374"/>
<reference evidence="2" key="1">
    <citation type="submission" date="2011-09" db="EMBL/GenBank/DDBJ databases">
        <title>The permanent draft genome of Mucilaginibacter paludis DSM 18603.</title>
        <authorList>
            <consortium name="US DOE Joint Genome Institute (JGI-PGF)"/>
            <person name="Lucas S."/>
            <person name="Han J."/>
            <person name="Lapidus A."/>
            <person name="Bruce D."/>
            <person name="Goodwin L."/>
            <person name="Pitluck S."/>
            <person name="Peters L."/>
            <person name="Kyrpides N."/>
            <person name="Mavromatis K."/>
            <person name="Ivanova N."/>
            <person name="Mikhailova N."/>
            <person name="Held B."/>
            <person name="Detter J.C."/>
            <person name="Tapia R."/>
            <person name="Han C."/>
            <person name="Land M."/>
            <person name="Hauser L."/>
            <person name="Markowitz V."/>
            <person name="Cheng J.-F."/>
            <person name="Hugenholtz P."/>
            <person name="Woyke T."/>
            <person name="Wu D."/>
            <person name="Tindall B."/>
            <person name="Brambilla E."/>
            <person name="Klenk H.-P."/>
            <person name="Eisen J.A."/>
        </authorList>
    </citation>
    <scope>NUCLEOTIDE SEQUENCE [LARGE SCALE GENOMIC DNA]</scope>
    <source>
        <strain evidence="2">DSM 18603</strain>
    </source>
</reference>
<dbReference type="eggNOG" id="COG2267">
    <property type="taxonomic scope" value="Bacteria"/>
</dbReference>
<sequence>MIYSKTTGKGKHHIIFAHGNSQSHQVWDEVVNAECLKHYTRIALDLPGHGKSFRSEHPATDYTLRGMALHLQDFANQYSDHGYIMVANSLATNYIAEKAYGYQNCKGVFLTGASIIGENITPGEIIQPNPNFGATFSATATEAELNALIDDEAYHMPNHLREQLKALYRNTDPNLRTTLGLSIANQEYTDEIGNLWKQNIPIAVVNGADDKLTVPDYMKGMGLKMWRDRIIIIPEAGHCCHLDEPELIANLVAEFASECFK</sequence>
<dbReference type="Gene3D" id="3.40.50.1820">
    <property type="entry name" value="alpha/beta hydrolase"/>
    <property type="match status" value="1"/>
</dbReference>
<dbReference type="EMBL" id="CM001403">
    <property type="protein sequence ID" value="EHQ30428.1"/>
    <property type="molecule type" value="Genomic_DNA"/>
</dbReference>
<keyword evidence="2" id="KW-0378">Hydrolase</keyword>